<sequence>MAETSNGGLEVEYGITLNKLVKQLASAEARMAKTAKRAEVGFANSNSKITRGFNEANNAANNFSKFGMRNASMQLSQVAQQGAVTGNYLQALAIQLPDLALGFGTVGIMAGALAPILFNVAKGYFDGLGKAVKLSDATKTLGESLESYRGYAVLAATDTATLKDKFGEFADQIKGFSEYMAGVSLGQSMDDLKATVTPLQDGLSGALDLVNQMKEAQLALIKIEGQAAQGFATSEQILMSREALDAISSAADDAAGDLGLTTDQIFSLHEAIQELSTASGMDEMRDSASKAFRLITAMYPAGEKLPAPLREAAGELEKMAKKAVGTKTEIENAGTAGKLLSETDMSAGIRDAIANARTLVTVLTAAQAAAQRQAEAKGDRNSLQSQYAMYGAGHDAMVSSQTEASYAPDGGWGNKFKAPSSSKSSSGKSDAQKYQNDLMREGIRLTESLRTAQEKYNDEAERAKELLDSGAISTETFTRRMAELADELNGDSFKKIEDSLKSLSDDLANAIVNGDSLGDVLEASFKQAAAAYISSGLQNAFMGIFGGSSGGGLGGFISSILGVSNGGYASGGYTGDGGKYDPAGVVHRGEYVFNQKAVKAAGGPSALEGLHRKLNSGYATGGYVGSGASAGGTSKVSVEIYVNDDGTLGAIARQYGAEGGAAVAVQTVNKNNRKIAEQQRRPT</sequence>
<protein>
    <submittedName>
        <fullName evidence="1">Putative tail tape measure protein</fullName>
    </submittedName>
</protein>
<reference evidence="1" key="1">
    <citation type="submission" date="2020-03" db="EMBL/GenBank/DDBJ databases">
        <title>The deep terrestrial virosphere.</title>
        <authorList>
            <person name="Holmfeldt K."/>
            <person name="Nilsson E."/>
            <person name="Simone D."/>
            <person name="Lopez-Fernandez M."/>
            <person name="Wu X."/>
            <person name="de Brujin I."/>
            <person name="Lundin D."/>
            <person name="Andersson A."/>
            <person name="Bertilsson S."/>
            <person name="Dopson M."/>
        </authorList>
    </citation>
    <scope>NUCLEOTIDE SEQUENCE</scope>
    <source>
        <strain evidence="1">MM415A00937</strain>
    </source>
</reference>
<organism evidence="1">
    <name type="scientific">viral metagenome</name>
    <dbReference type="NCBI Taxonomy" id="1070528"/>
    <lineage>
        <taxon>unclassified sequences</taxon>
        <taxon>metagenomes</taxon>
        <taxon>organismal metagenomes</taxon>
    </lineage>
</organism>
<evidence type="ECO:0000313" key="1">
    <source>
        <dbReference type="EMBL" id="QJA79173.1"/>
    </source>
</evidence>
<accession>A0A6M3KBA0</accession>
<dbReference type="EMBL" id="MT142370">
    <property type="protein sequence ID" value="QJA79173.1"/>
    <property type="molecule type" value="Genomic_DNA"/>
</dbReference>
<gene>
    <name evidence="1" type="ORF">MM415A00937_0003</name>
</gene>
<name>A0A6M3KBA0_9ZZZZ</name>
<proteinExistence type="predicted"/>
<dbReference type="AlphaFoldDB" id="A0A6M3KBA0"/>